<evidence type="ECO:0000313" key="1">
    <source>
        <dbReference type="Proteomes" id="UP000887572"/>
    </source>
</evidence>
<accession>A0A914H016</accession>
<protein>
    <submittedName>
        <fullName evidence="2">Uncharacterized protein</fullName>
    </submittedName>
</protein>
<dbReference type="AlphaFoldDB" id="A0A914H016"/>
<evidence type="ECO:0000313" key="2">
    <source>
        <dbReference type="WBParaSite" id="Gr19_v10_g12687.t1"/>
    </source>
</evidence>
<dbReference type="Proteomes" id="UP000887572">
    <property type="component" value="Unplaced"/>
</dbReference>
<dbReference type="WBParaSite" id="Gr19_v10_g12687.t1">
    <property type="protein sequence ID" value="Gr19_v10_g12687.t1"/>
    <property type="gene ID" value="Gr19_v10_g12687"/>
</dbReference>
<sequence>MSDRKKWRNKWKKFLFVPTFCSKSSNSVQGSPHAYGGIRSLNQHFQHDYIDQSVINFLKLIRPLFDSKGTNLYIGTGFYEPQLGNHLESNLAFVP</sequence>
<organism evidence="1 2">
    <name type="scientific">Globodera rostochiensis</name>
    <name type="common">Golden nematode worm</name>
    <name type="synonym">Heterodera rostochiensis</name>
    <dbReference type="NCBI Taxonomy" id="31243"/>
    <lineage>
        <taxon>Eukaryota</taxon>
        <taxon>Metazoa</taxon>
        <taxon>Ecdysozoa</taxon>
        <taxon>Nematoda</taxon>
        <taxon>Chromadorea</taxon>
        <taxon>Rhabditida</taxon>
        <taxon>Tylenchina</taxon>
        <taxon>Tylenchomorpha</taxon>
        <taxon>Tylenchoidea</taxon>
        <taxon>Heteroderidae</taxon>
        <taxon>Heteroderinae</taxon>
        <taxon>Globodera</taxon>
    </lineage>
</organism>
<keyword evidence="1" id="KW-1185">Reference proteome</keyword>
<reference evidence="2" key="1">
    <citation type="submission" date="2022-11" db="UniProtKB">
        <authorList>
            <consortium name="WormBaseParasite"/>
        </authorList>
    </citation>
    <scope>IDENTIFICATION</scope>
</reference>
<name>A0A914H016_GLORO</name>
<proteinExistence type="predicted"/>